<evidence type="ECO:0000256" key="2">
    <source>
        <dbReference type="ARBA" id="ARBA00010617"/>
    </source>
</evidence>
<evidence type="ECO:0000256" key="3">
    <source>
        <dbReference type="ARBA" id="ARBA00022617"/>
    </source>
</evidence>
<keyword evidence="6 8" id="KW-0408">Iron</keyword>
<name>A0A2G2Y6I4_CAPAN</name>
<sequence length="413" mass="47211">MEIYKFFNYVALVFLFIFLLLRKWKSQKLKLPPGPWKLPFIGSLHHLALSGPIPHHGLTNLAKRYGPLMYLQLGEVDMVVISSPRMAKEVLKTHDLVFATRPKHMTYSDIVHYGSTDVVFSRYVNVVDFFPKWKFLHDLGGSRSRLLKVHSKVDQILEYVVNEHKQSRANGKMGNGEYGSEDLIDVMLRVRESGELQVPISDDNIKAIILDMFSAGSETTSTTINWAFSEMIKHPIVLAKAQAEVRQSLKGKKDFQQIDLDELKYLKLVIKETLRMHPPVPLFVPRECMEETKIDGYVIPLKGRVLVNAWAIGRDPESWDDPENFLPERFENSHVDFLGNHHQFIPFSSGRRMCPGMLFGLANVGQLLAQLLYHFDWKLPNGQSHQSLDMTESPGVSATRKEDLILIPAPYDS</sequence>
<reference evidence="11 12" key="2">
    <citation type="journal article" date="2017" name="Genome Biol.">
        <title>New reference genome sequences of hot pepper reveal the massive evolution of plant disease-resistance genes by retroduplication.</title>
        <authorList>
            <person name="Kim S."/>
            <person name="Park J."/>
            <person name="Yeom S.I."/>
            <person name="Kim Y.M."/>
            <person name="Seo E."/>
            <person name="Kim K.T."/>
            <person name="Kim M.S."/>
            <person name="Lee J.M."/>
            <person name="Cheong K."/>
            <person name="Shin H.S."/>
            <person name="Kim S.B."/>
            <person name="Han K."/>
            <person name="Lee J."/>
            <person name="Park M."/>
            <person name="Lee H.A."/>
            <person name="Lee H.Y."/>
            <person name="Lee Y."/>
            <person name="Oh S."/>
            <person name="Lee J.H."/>
            <person name="Choi E."/>
            <person name="Choi E."/>
            <person name="Lee S.E."/>
            <person name="Jeon J."/>
            <person name="Kim H."/>
            <person name="Choi G."/>
            <person name="Song H."/>
            <person name="Lee J."/>
            <person name="Lee S.C."/>
            <person name="Kwon J.K."/>
            <person name="Lee H.Y."/>
            <person name="Koo N."/>
            <person name="Hong Y."/>
            <person name="Kim R.W."/>
            <person name="Kang W.H."/>
            <person name="Huh J.H."/>
            <person name="Kang B.C."/>
            <person name="Yang T.J."/>
            <person name="Lee Y.H."/>
            <person name="Bennetzen J.L."/>
            <person name="Choi D."/>
        </authorList>
    </citation>
    <scope>NUCLEOTIDE SEQUENCE [LARGE SCALE GENOMIC DNA]</scope>
    <source>
        <strain evidence="12">cv. CM334</strain>
    </source>
</reference>
<proteinExistence type="inferred from homology"/>
<dbReference type="Gene3D" id="1.10.630.10">
    <property type="entry name" value="Cytochrome P450"/>
    <property type="match status" value="2"/>
</dbReference>
<keyword evidence="5 9" id="KW-0560">Oxidoreductase</keyword>
<keyword evidence="3 8" id="KW-0349">Heme</keyword>
<evidence type="ECO:0000256" key="7">
    <source>
        <dbReference type="ARBA" id="ARBA00023033"/>
    </source>
</evidence>
<dbReference type="InterPro" id="IPR052306">
    <property type="entry name" value="CYP450_71D"/>
</dbReference>
<keyword evidence="10" id="KW-0812">Transmembrane</keyword>
<dbReference type="GO" id="GO:0020037">
    <property type="term" value="F:heme binding"/>
    <property type="evidence" value="ECO:0007669"/>
    <property type="project" value="InterPro"/>
</dbReference>
<evidence type="ECO:0000256" key="6">
    <source>
        <dbReference type="ARBA" id="ARBA00023004"/>
    </source>
</evidence>
<dbReference type="InterPro" id="IPR036396">
    <property type="entry name" value="Cyt_P450_sf"/>
</dbReference>
<evidence type="ECO:0000313" key="11">
    <source>
        <dbReference type="EMBL" id="PHT65367.1"/>
    </source>
</evidence>
<comment type="caution">
    <text evidence="11">The sequence shown here is derived from an EMBL/GenBank/DDBJ whole genome shotgun (WGS) entry which is preliminary data.</text>
</comment>
<dbReference type="EMBL" id="AYRZ02000012">
    <property type="protein sequence ID" value="PHT65367.1"/>
    <property type="molecule type" value="Genomic_DNA"/>
</dbReference>
<dbReference type="GO" id="GO:0016705">
    <property type="term" value="F:oxidoreductase activity, acting on paired donors, with incorporation or reduction of molecular oxygen"/>
    <property type="evidence" value="ECO:0007669"/>
    <property type="project" value="InterPro"/>
</dbReference>
<dbReference type="SUPFAM" id="SSF48264">
    <property type="entry name" value="Cytochrome P450"/>
    <property type="match status" value="1"/>
</dbReference>
<evidence type="ECO:0000256" key="1">
    <source>
        <dbReference type="ARBA" id="ARBA00001971"/>
    </source>
</evidence>
<dbReference type="STRING" id="4072.A0A2G2Y6I4"/>
<dbReference type="Gramene" id="PHT65367">
    <property type="protein sequence ID" value="PHT65367"/>
    <property type="gene ID" value="T459_29792"/>
</dbReference>
<dbReference type="PANTHER" id="PTHR47953">
    <property type="entry name" value="OS08G0105600 PROTEIN"/>
    <property type="match status" value="1"/>
</dbReference>
<feature type="binding site" description="axial binding residue" evidence="8">
    <location>
        <position position="354"/>
    </location>
    <ligand>
        <name>heme</name>
        <dbReference type="ChEBI" id="CHEBI:30413"/>
    </ligand>
    <ligandPart>
        <name>Fe</name>
        <dbReference type="ChEBI" id="CHEBI:18248"/>
    </ligandPart>
</feature>
<keyword evidence="12" id="KW-1185">Reference proteome</keyword>
<keyword evidence="10" id="KW-0472">Membrane</keyword>
<dbReference type="PANTHER" id="PTHR47953:SF16">
    <property type="entry name" value="CYTOCHROME P450 71D8"/>
    <property type="match status" value="1"/>
</dbReference>
<comment type="similarity">
    <text evidence="2 9">Belongs to the cytochrome P450 family.</text>
</comment>
<dbReference type="GO" id="GO:0005506">
    <property type="term" value="F:iron ion binding"/>
    <property type="evidence" value="ECO:0007669"/>
    <property type="project" value="InterPro"/>
</dbReference>
<dbReference type="Proteomes" id="UP000222542">
    <property type="component" value="Unassembled WGS sequence"/>
</dbReference>
<evidence type="ECO:0000313" key="12">
    <source>
        <dbReference type="Proteomes" id="UP000222542"/>
    </source>
</evidence>
<accession>A0A2G2Y6I4</accession>
<feature type="transmembrane region" description="Helical" evidence="10">
    <location>
        <begin position="6"/>
        <end position="21"/>
    </location>
</feature>
<organism evidence="11 12">
    <name type="scientific">Capsicum annuum</name>
    <name type="common">Capsicum pepper</name>
    <dbReference type="NCBI Taxonomy" id="4072"/>
    <lineage>
        <taxon>Eukaryota</taxon>
        <taxon>Viridiplantae</taxon>
        <taxon>Streptophyta</taxon>
        <taxon>Embryophyta</taxon>
        <taxon>Tracheophyta</taxon>
        <taxon>Spermatophyta</taxon>
        <taxon>Magnoliopsida</taxon>
        <taxon>eudicotyledons</taxon>
        <taxon>Gunneridae</taxon>
        <taxon>Pentapetalae</taxon>
        <taxon>asterids</taxon>
        <taxon>lamiids</taxon>
        <taxon>Solanales</taxon>
        <taxon>Solanaceae</taxon>
        <taxon>Solanoideae</taxon>
        <taxon>Capsiceae</taxon>
        <taxon>Capsicum</taxon>
    </lineage>
</organism>
<dbReference type="PROSITE" id="PS00086">
    <property type="entry name" value="CYTOCHROME_P450"/>
    <property type="match status" value="1"/>
</dbReference>
<dbReference type="GO" id="GO:0016020">
    <property type="term" value="C:membrane"/>
    <property type="evidence" value="ECO:0007669"/>
    <property type="project" value="UniProtKB-SubCell"/>
</dbReference>
<dbReference type="CDD" id="cd11072">
    <property type="entry name" value="CYP71-like"/>
    <property type="match status" value="1"/>
</dbReference>
<protein>
    <submittedName>
        <fullName evidence="11">Cytochrome 71D6</fullName>
    </submittedName>
</protein>
<comment type="cofactor">
    <cofactor evidence="1 8">
        <name>heme</name>
        <dbReference type="ChEBI" id="CHEBI:30413"/>
    </cofactor>
</comment>
<gene>
    <name evidence="11" type="ORF">T459_29792</name>
</gene>
<evidence type="ECO:0000256" key="10">
    <source>
        <dbReference type="SAM" id="Phobius"/>
    </source>
</evidence>
<keyword evidence="7 9" id="KW-0503">Monooxygenase</keyword>
<keyword evidence="4 8" id="KW-0479">Metal-binding</keyword>
<evidence type="ECO:0000256" key="5">
    <source>
        <dbReference type="ARBA" id="ARBA00023002"/>
    </source>
</evidence>
<dbReference type="InterPro" id="IPR017972">
    <property type="entry name" value="Cyt_P450_CS"/>
</dbReference>
<dbReference type="Pfam" id="PF00067">
    <property type="entry name" value="p450"/>
    <property type="match status" value="1"/>
</dbReference>
<reference evidence="11 12" key="1">
    <citation type="journal article" date="2014" name="Nat. Genet.">
        <title>Genome sequence of the hot pepper provides insights into the evolution of pungency in Capsicum species.</title>
        <authorList>
            <person name="Kim S."/>
            <person name="Park M."/>
            <person name="Yeom S.I."/>
            <person name="Kim Y.M."/>
            <person name="Lee J.M."/>
            <person name="Lee H.A."/>
            <person name="Seo E."/>
            <person name="Choi J."/>
            <person name="Cheong K."/>
            <person name="Kim K.T."/>
            <person name="Jung K."/>
            <person name="Lee G.W."/>
            <person name="Oh S.K."/>
            <person name="Bae C."/>
            <person name="Kim S.B."/>
            <person name="Lee H.Y."/>
            <person name="Kim S.Y."/>
            <person name="Kim M.S."/>
            <person name="Kang B.C."/>
            <person name="Jo Y.D."/>
            <person name="Yang H.B."/>
            <person name="Jeong H.J."/>
            <person name="Kang W.H."/>
            <person name="Kwon J.K."/>
            <person name="Shin C."/>
            <person name="Lim J.Y."/>
            <person name="Park J.H."/>
            <person name="Huh J.H."/>
            <person name="Kim J.S."/>
            <person name="Kim B.D."/>
            <person name="Cohen O."/>
            <person name="Paran I."/>
            <person name="Suh M.C."/>
            <person name="Lee S.B."/>
            <person name="Kim Y.K."/>
            <person name="Shin Y."/>
            <person name="Noh S.J."/>
            <person name="Park J."/>
            <person name="Seo Y.S."/>
            <person name="Kwon S.Y."/>
            <person name="Kim H.A."/>
            <person name="Park J.M."/>
            <person name="Kim H.J."/>
            <person name="Choi S.B."/>
            <person name="Bosland P.W."/>
            <person name="Reeves G."/>
            <person name="Jo S.H."/>
            <person name="Lee B.W."/>
            <person name="Cho H.T."/>
            <person name="Choi H.S."/>
            <person name="Lee M.S."/>
            <person name="Yu Y."/>
            <person name="Do Choi Y."/>
            <person name="Park B.S."/>
            <person name="van Deynze A."/>
            <person name="Ashrafi H."/>
            <person name="Hill T."/>
            <person name="Kim W.T."/>
            <person name="Pai H.S."/>
            <person name="Ahn H.K."/>
            <person name="Yeam I."/>
            <person name="Giovannoni J.J."/>
            <person name="Rose J.K."/>
            <person name="Sorensen I."/>
            <person name="Lee S.J."/>
            <person name="Kim R.W."/>
            <person name="Choi I.Y."/>
            <person name="Choi B.S."/>
            <person name="Lim J.S."/>
            <person name="Lee Y.H."/>
            <person name="Choi D."/>
        </authorList>
    </citation>
    <scope>NUCLEOTIDE SEQUENCE [LARGE SCALE GENOMIC DNA]</scope>
    <source>
        <strain evidence="12">cv. CM334</strain>
    </source>
</reference>
<dbReference type="PRINTS" id="PR00385">
    <property type="entry name" value="P450"/>
</dbReference>
<dbReference type="InterPro" id="IPR001128">
    <property type="entry name" value="Cyt_P450"/>
</dbReference>
<dbReference type="PRINTS" id="PR00463">
    <property type="entry name" value="EP450I"/>
</dbReference>
<evidence type="ECO:0000256" key="4">
    <source>
        <dbReference type="ARBA" id="ARBA00022723"/>
    </source>
</evidence>
<keyword evidence="10" id="KW-1133">Transmembrane helix</keyword>
<dbReference type="FunFam" id="1.10.630.10:FF:000126">
    <property type="entry name" value="Predicted protein"/>
    <property type="match status" value="1"/>
</dbReference>
<dbReference type="InterPro" id="IPR002401">
    <property type="entry name" value="Cyt_P450_E_grp-I"/>
</dbReference>
<evidence type="ECO:0000256" key="9">
    <source>
        <dbReference type="RuleBase" id="RU000461"/>
    </source>
</evidence>
<dbReference type="AlphaFoldDB" id="A0A2G2Y6I4"/>
<dbReference type="GO" id="GO:0004497">
    <property type="term" value="F:monooxygenase activity"/>
    <property type="evidence" value="ECO:0007669"/>
    <property type="project" value="UniProtKB-KW"/>
</dbReference>
<dbReference type="OMA" id="PYKACLC"/>
<evidence type="ECO:0000256" key="8">
    <source>
        <dbReference type="PIRSR" id="PIRSR602401-1"/>
    </source>
</evidence>